<dbReference type="EMBL" id="LAZR01060294">
    <property type="protein sequence ID" value="KKK65989.1"/>
    <property type="molecule type" value="Genomic_DNA"/>
</dbReference>
<name>A0A0F8ZHU3_9ZZZZ</name>
<evidence type="ECO:0000313" key="1">
    <source>
        <dbReference type="EMBL" id="KKK65989.1"/>
    </source>
</evidence>
<evidence type="ECO:0008006" key="2">
    <source>
        <dbReference type="Google" id="ProtNLM"/>
    </source>
</evidence>
<feature type="non-terminal residue" evidence="1">
    <location>
        <position position="1"/>
    </location>
</feature>
<protein>
    <recommendedName>
        <fullName evidence="2">LamG-like jellyroll fold domain-containing protein</fullName>
    </recommendedName>
</protein>
<reference evidence="1" key="1">
    <citation type="journal article" date="2015" name="Nature">
        <title>Complex archaea that bridge the gap between prokaryotes and eukaryotes.</title>
        <authorList>
            <person name="Spang A."/>
            <person name="Saw J.H."/>
            <person name="Jorgensen S.L."/>
            <person name="Zaremba-Niedzwiedzka K."/>
            <person name="Martijn J."/>
            <person name="Lind A.E."/>
            <person name="van Eijk R."/>
            <person name="Schleper C."/>
            <person name="Guy L."/>
            <person name="Ettema T.J."/>
        </authorList>
    </citation>
    <scope>NUCLEOTIDE SEQUENCE</scope>
</reference>
<dbReference type="AlphaFoldDB" id="A0A0F8ZHU3"/>
<dbReference type="InterPro" id="IPR013320">
    <property type="entry name" value="ConA-like_dom_sf"/>
</dbReference>
<sequence length="179" mass="18606">ADAVIVDFGQAEASTFLSSTIPETGATPVTRNIDELSYLSAGNILDAQGTAHAEISSVWSSHTPTAMVLARGVTGRILYSENNEPSNQIRAFDGANITTSPVGTSFQNAPQSVASTWGDSLTAYINGDPDATPAAYDGTMGTGAIGVLHTNVGTFAFDGTIRFVQIYSRELNSSQVGAL</sequence>
<dbReference type="SUPFAM" id="SSF49899">
    <property type="entry name" value="Concanavalin A-like lectins/glucanases"/>
    <property type="match status" value="1"/>
</dbReference>
<organism evidence="1">
    <name type="scientific">marine sediment metagenome</name>
    <dbReference type="NCBI Taxonomy" id="412755"/>
    <lineage>
        <taxon>unclassified sequences</taxon>
        <taxon>metagenomes</taxon>
        <taxon>ecological metagenomes</taxon>
    </lineage>
</organism>
<comment type="caution">
    <text evidence="1">The sequence shown here is derived from an EMBL/GenBank/DDBJ whole genome shotgun (WGS) entry which is preliminary data.</text>
</comment>
<proteinExistence type="predicted"/>
<accession>A0A0F8ZHU3</accession>
<gene>
    <name evidence="1" type="ORF">LCGC14_2968620</name>
</gene>
<dbReference type="Gene3D" id="2.60.120.200">
    <property type="match status" value="1"/>
</dbReference>